<dbReference type="Proteomes" id="UP000827986">
    <property type="component" value="Unassembled WGS sequence"/>
</dbReference>
<dbReference type="InterPro" id="IPR020479">
    <property type="entry name" value="HD_metazoa"/>
</dbReference>
<dbReference type="CDD" id="cd00086">
    <property type="entry name" value="homeodomain"/>
    <property type="match status" value="1"/>
</dbReference>
<evidence type="ECO:0000313" key="11">
    <source>
        <dbReference type="EMBL" id="KAH1170923.1"/>
    </source>
</evidence>
<dbReference type="Pfam" id="PF00046">
    <property type="entry name" value="Homeodomain"/>
    <property type="match status" value="1"/>
</dbReference>
<feature type="domain" description="Homeobox" evidence="10">
    <location>
        <begin position="82"/>
        <end position="142"/>
    </location>
</feature>
<dbReference type="InterPro" id="IPR050394">
    <property type="entry name" value="Homeobox_NK-like"/>
</dbReference>
<feature type="compositionally biased region" description="Polar residues" evidence="9">
    <location>
        <begin position="54"/>
        <end position="74"/>
    </location>
</feature>
<proteinExistence type="inferred from homology"/>
<dbReference type="Gene3D" id="1.10.10.60">
    <property type="entry name" value="Homeodomain-like"/>
    <property type="match status" value="1"/>
</dbReference>
<comment type="similarity">
    <text evidence="2">Belongs to the NK-2 homeobox family.</text>
</comment>
<evidence type="ECO:0000256" key="5">
    <source>
        <dbReference type="ARBA" id="ARBA00023155"/>
    </source>
</evidence>
<reference evidence="11" key="1">
    <citation type="submission" date="2021-09" db="EMBL/GenBank/DDBJ databases">
        <title>The genome of Mauremys mutica provides insights into the evolution of semi-aquatic lifestyle.</title>
        <authorList>
            <person name="Gong S."/>
            <person name="Gao Y."/>
        </authorList>
    </citation>
    <scope>NUCLEOTIDE SEQUENCE</scope>
    <source>
        <strain evidence="11">MM-2020</strain>
        <tissue evidence="11">Muscle</tissue>
    </source>
</reference>
<keyword evidence="4 7" id="KW-0238">DNA-binding</keyword>
<keyword evidence="5 7" id="KW-0371">Homeobox</keyword>
<dbReference type="PRINTS" id="PR00024">
    <property type="entry name" value="HOMEOBOX"/>
</dbReference>
<evidence type="ECO:0000256" key="9">
    <source>
        <dbReference type="SAM" id="MobiDB-lite"/>
    </source>
</evidence>
<keyword evidence="12" id="KW-1185">Reference proteome</keyword>
<feature type="DNA-binding region" description="Homeobox" evidence="7">
    <location>
        <begin position="84"/>
        <end position="143"/>
    </location>
</feature>
<evidence type="ECO:0000256" key="1">
    <source>
        <dbReference type="ARBA" id="ARBA00004123"/>
    </source>
</evidence>
<dbReference type="GO" id="GO:0000981">
    <property type="term" value="F:DNA-binding transcription factor activity, RNA polymerase II-specific"/>
    <property type="evidence" value="ECO:0007669"/>
    <property type="project" value="InterPro"/>
</dbReference>
<dbReference type="GO" id="GO:0000978">
    <property type="term" value="F:RNA polymerase II cis-regulatory region sequence-specific DNA binding"/>
    <property type="evidence" value="ECO:0007669"/>
    <property type="project" value="TreeGrafter"/>
</dbReference>
<dbReference type="SUPFAM" id="SSF46689">
    <property type="entry name" value="Homeodomain-like"/>
    <property type="match status" value="1"/>
</dbReference>
<accession>A0A9D4AU66</accession>
<dbReference type="OrthoDB" id="6159439at2759"/>
<dbReference type="AlphaFoldDB" id="A0A9D4AU66"/>
<evidence type="ECO:0000256" key="6">
    <source>
        <dbReference type="ARBA" id="ARBA00023242"/>
    </source>
</evidence>
<comment type="subcellular location">
    <subcellularLocation>
        <location evidence="1 7 8">Nucleus</location>
    </subcellularLocation>
</comment>
<dbReference type="PANTHER" id="PTHR24340:SF27">
    <property type="entry name" value="HOMEOBOX PROTEIN NKX-2.8"/>
    <property type="match status" value="1"/>
</dbReference>
<dbReference type="PROSITE" id="PS00027">
    <property type="entry name" value="HOMEOBOX_1"/>
    <property type="match status" value="1"/>
</dbReference>
<sequence>MATAGRISFTVRSILDLPEQDANSSGKQDSDRRPSGKYASLPYEEWIESDRNHYLSSDESGPETSLPDSTQSSHPPHGPEAEKKKKRRVLFSKAQTLELERRFRQQRYLSAPEREQLAHLLSLTPTQVKIWFQNHRYKMKRAKAEGSCGTELSQPPLLRRVVVPVLVRDGKPCQTCTTSPGAAAAQDKLGCHTQTAFTIQGYQAFHPSSAAALSLCPAYQRLAHPAIVSWNW</sequence>
<evidence type="ECO:0000256" key="3">
    <source>
        <dbReference type="ARBA" id="ARBA00022473"/>
    </source>
</evidence>
<comment type="caution">
    <text evidence="11">The sequence shown here is derived from an EMBL/GenBank/DDBJ whole genome shotgun (WGS) entry which is preliminary data.</text>
</comment>
<dbReference type="GO" id="GO:0005634">
    <property type="term" value="C:nucleus"/>
    <property type="evidence" value="ECO:0007669"/>
    <property type="project" value="UniProtKB-SubCell"/>
</dbReference>
<keyword evidence="3" id="KW-0217">Developmental protein</keyword>
<dbReference type="InterPro" id="IPR009057">
    <property type="entry name" value="Homeodomain-like_sf"/>
</dbReference>
<dbReference type="PROSITE" id="PS50071">
    <property type="entry name" value="HOMEOBOX_2"/>
    <property type="match status" value="1"/>
</dbReference>
<gene>
    <name evidence="11" type="ORF">KIL84_006541</name>
</gene>
<evidence type="ECO:0000256" key="8">
    <source>
        <dbReference type="RuleBase" id="RU000682"/>
    </source>
</evidence>
<feature type="region of interest" description="Disordered" evidence="9">
    <location>
        <begin position="1"/>
        <end position="88"/>
    </location>
</feature>
<keyword evidence="6 7" id="KW-0539">Nucleus</keyword>
<dbReference type="GO" id="GO:0030154">
    <property type="term" value="P:cell differentiation"/>
    <property type="evidence" value="ECO:0007669"/>
    <property type="project" value="TreeGrafter"/>
</dbReference>
<evidence type="ECO:0000256" key="4">
    <source>
        <dbReference type="ARBA" id="ARBA00023125"/>
    </source>
</evidence>
<evidence type="ECO:0000256" key="2">
    <source>
        <dbReference type="ARBA" id="ARBA00005661"/>
    </source>
</evidence>
<evidence type="ECO:0000313" key="12">
    <source>
        <dbReference type="Proteomes" id="UP000827986"/>
    </source>
</evidence>
<dbReference type="InterPro" id="IPR017970">
    <property type="entry name" value="Homeobox_CS"/>
</dbReference>
<dbReference type="SMART" id="SM00389">
    <property type="entry name" value="HOX"/>
    <property type="match status" value="1"/>
</dbReference>
<organism evidence="11 12">
    <name type="scientific">Mauremys mutica</name>
    <name type="common">yellowpond turtle</name>
    <dbReference type="NCBI Taxonomy" id="74926"/>
    <lineage>
        <taxon>Eukaryota</taxon>
        <taxon>Metazoa</taxon>
        <taxon>Chordata</taxon>
        <taxon>Craniata</taxon>
        <taxon>Vertebrata</taxon>
        <taxon>Euteleostomi</taxon>
        <taxon>Archelosauria</taxon>
        <taxon>Testudinata</taxon>
        <taxon>Testudines</taxon>
        <taxon>Cryptodira</taxon>
        <taxon>Durocryptodira</taxon>
        <taxon>Testudinoidea</taxon>
        <taxon>Geoemydidae</taxon>
        <taxon>Geoemydinae</taxon>
        <taxon>Mauremys</taxon>
    </lineage>
</organism>
<dbReference type="FunFam" id="1.10.10.60:FF:000101">
    <property type="entry name" value="NK2 homeobox 8"/>
    <property type="match status" value="1"/>
</dbReference>
<evidence type="ECO:0000256" key="7">
    <source>
        <dbReference type="PROSITE-ProRule" id="PRU00108"/>
    </source>
</evidence>
<dbReference type="EMBL" id="JAHDVG010000483">
    <property type="protein sequence ID" value="KAH1170923.1"/>
    <property type="molecule type" value="Genomic_DNA"/>
</dbReference>
<dbReference type="PANTHER" id="PTHR24340">
    <property type="entry name" value="HOMEOBOX PROTEIN NKX"/>
    <property type="match status" value="1"/>
</dbReference>
<protein>
    <recommendedName>
        <fullName evidence="10">Homeobox domain-containing protein</fullName>
    </recommendedName>
</protein>
<evidence type="ECO:0000259" key="10">
    <source>
        <dbReference type="PROSITE" id="PS50071"/>
    </source>
</evidence>
<name>A0A9D4AU66_9SAUR</name>
<dbReference type="InterPro" id="IPR001356">
    <property type="entry name" value="HD"/>
</dbReference>